<dbReference type="OrthoDB" id="10002886at2759"/>
<feature type="region of interest" description="Disordered" evidence="1">
    <location>
        <begin position="1"/>
        <end position="26"/>
    </location>
</feature>
<keyword evidence="3" id="KW-1185">Reference proteome</keyword>
<reference evidence="2" key="1">
    <citation type="submission" date="2013-04" db="EMBL/GenBank/DDBJ databases">
        <authorList>
            <person name="Qu J."/>
            <person name="Murali S.C."/>
            <person name="Bandaranaike D."/>
            <person name="Bellair M."/>
            <person name="Blankenburg K."/>
            <person name="Chao H."/>
            <person name="Dinh H."/>
            <person name="Doddapaneni H."/>
            <person name="Downs B."/>
            <person name="Dugan-Rocha S."/>
            <person name="Elkadiri S."/>
            <person name="Gnanaolivu R.D."/>
            <person name="Hernandez B."/>
            <person name="Javaid M."/>
            <person name="Jayaseelan J.C."/>
            <person name="Lee S."/>
            <person name="Li M."/>
            <person name="Ming W."/>
            <person name="Munidasa M."/>
            <person name="Muniz J."/>
            <person name="Nguyen L."/>
            <person name="Ongeri F."/>
            <person name="Osuji N."/>
            <person name="Pu L.-L."/>
            <person name="Puazo M."/>
            <person name="Qu C."/>
            <person name="Quiroz J."/>
            <person name="Raj R."/>
            <person name="Weissenberger G."/>
            <person name="Xin Y."/>
            <person name="Zou X."/>
            <person name="Han Y."/>
            <person name="Richards S."/>
            <person name="Worley K."/>
            <person name="Muzny D."/>
            <person name="Gibbs R."/>
        </authorList>
    </citation>
    <scope>NUCLEOTIDE SEQUENCE</scope>
    <source>
        <strain evidence="2">Sampled in the wild</strain>
    </source>
</reference>
<reference evidence="2" key="2">
    <citation type="submission" date="2017-10" db="EMBL/GenBank/DDBJ databases">
        <title>Ladona fulva Genome sequencing and assembly.</title>
        <authorList>
            <person name="Murali S."/>
            <person name="Richards S."/>
            <person name="Bandaranaike D."/>
            <person name="Bellair M."/>
            <person name="Blankenburg K."/>
            <person name="Chao H."/>
            <person name="Dinh H."/>
            <person name="Doddapaneni H."/>
            <person name="Dugan-Rocha S."/>
            <person name="Elkadiri S."/>
            <person name="Gnanaolivu R."/>
            <person name="Hernandez B."/>
            <person name="Skinner E."/>
            <person name="Javaid M."/>
            <person name="Lee S."/>
            <person name="Li M."/>
            <person name="Ming W."/>
            <person name="Munidasa M."/>
            <person name="Muniz J."/>
            <person name="Nguyen L."/>
            <person name="Hughes D."/>
            <person name="Osuji N."/>
            <person name="Pu L.-L."/>
            <person name="Puazo M."/>
            <person name="Qu C."/>
            <person name="Quiroz J."/>
            <person name="Raj R."/>
            <person name="Weissenberger G."/>
            <person name="Xin Y."/>
            <person name="Zou X."/>
            <person name="Han Y."/>
            <person name="Worley K."/>
            <person name="Muzny D."/>
            <person name="Gibbs R."/>
        </authorList>
    </citation>
    <scope>NUCLEOTIDE SEQUENCE</scope>
    <source>
        <strain evidence="2">Sampled in the wild</strain>
    </source>
</reference>
<sequence length="176" mass="19747">MLKHVRGNIGEMDELPESNNGGEMQEDSPPIDLCIAALKYIHRCSRILSAMYLMPACPIFHASDRIKLNNMPQVVDPAIPNIEVVDFENVENKQKENEEDTGSPSSYKLLFASYDTISLEHMDNSSGILHVWFILIEGLASSTTTCPQKYQPHTLETMFSLLRSLLDVPGISIFFS</sequence>
<dbReference type="Proteomes" id="UP000792457">
    <property type="component" value="Unassembled WGS sequence"/>
</dbReference>
<evidence type="ECO:0000256" key="1">
    <source>
        <dbReference type="SAM" id="MobiDB-lite"/>
    </source>
</evidence>
<accession>A0A8K0P6T3</accession>
<proteinExistence type="predicted"/>
<evidence type="ECO:0000313" key="3">
    <source>
        <dbReference type="Proteomes" id="UP000792457"/>
    </source>
</evidence>
<evidence type="ECO:0000313" key="2">
    <source>
        <dbReference type="EMBL" id="KAG8234273.1"/>
    </source>
</evidence>
<name>A0A8K0P6T3_LADFU</name>
<gene>
    <name evidence="2" type="ORF">J437_LFUL006518</name>
</gene>
<comment type="caution">
    <text evidence="2">The sequence shown here is derived from an EMBL/GenBank/DDBJ whole genome shotgun (WGS) entry which is preliminary data.</text>
</comment>
<dbReference type="AlphaFoldDB" id="A0A8K0P6T3"/>
<organism evidence="2 3">
    <name type="scientific">Ladona fulva</name>
    <name type="common">Scarce chaser dragonfly</name>
    <name type="synonym">Libellula fulva</name>
    <dbReference type="NCBI Taxonomy" id="123851"/>
    <lineage>
        <taxon>Eukaryota</taxon>
        <taxon>Metazoa</taxon>
        <taxon>Ecdysozoa</taxon>
        <taxon>Arthropoda</taxon>
        <taxon>Hexapoda</taxon>
        <taxon>Insecta</taxon>
        <taxon>Pterygota</taxon>
        <taxon>Palaeoptera</taxon>
        <taxon>Odonata</taxon>
        <taxon>Epiprocta</taxon>
        <taxon>Anisoptera</taxon>
        <taxon>Libelluloidea</taxon>
        <taxon>Libellulidae</taxon>
        <taxon>Ladona</taxon>
    </lineage>
</organism>
<protein>
    <submittedName>
        <fullName evidence="2">Uncharacterized protein</fullName>
    </submittedName>
</protein>
<dbReference type="EMBL" id="KZ308793">
    <property type="protein sequence ID" value="KAG8234273.1"/>
    <property type="molecule type" value="Genomic_DNA"/>
</dbReference>